<dbReference type="Proteomes" id="UP000829685">
    <property type="component" value="Unassembled WGS sequence"/>
</dbReference>
<reference evidence="1" key="1">
    <citation type="submission" date="2021-03" db="EMBL/GenBank/DDBJ databases">
        <title>Revisited historic fungal species revealed as producer of novel bioactive compounds through whole genome sequencing and comparative genomics.</title>
        <authorList>
            <person name="Vignolle G.A."/>
            <person name="Hochenegger N."/>
            <person name="Mach R.L."/>
            <person name="Mach-Aigner A.R."/>
            <person name="Javad Rahimi M."/>
            <person name="Salim K.A."/>
            <person name="Chan C.M."/>
            <person name="Lim L.B.L."/>
            <person name="Cai F."/>
            <person name="Druzhinina I.S."/>
            <person name="U'Ren J.M."/>
            <person name="Derntl C."/>
        </authorList>
    </citation>
    <scope>NUCLEOTIDE SEQUENCE</scope>
    <source>
        <strain evidence="1">TUCIM 5799</strain>
    </source>
</reference>
<evidence type="ECO:0000313" key="1">
    <source>
        <dbReference type="EMBL" id="KAI1852159.1"/>
    </source>
</evidence>
<gene>
    <name evidence="1" type="ORF">JX265_013130</name>
</gene>
<protein>
    <submittedName>
        <fullName evidence="1">Uncharacterized protein</fullName>
    </submittedName>
</protein>
<proteinExistence type="predicted"/>
<dbReference type="AlphaFoldDB" id="A0A9P9W978"/>
<evidence type="ECO:0000313" key="2">
    <source>
        <dbReference type="Proteomes" id="UP000829685"/>
    </source>
</evidence>
<accession>A0A9P9W978</accession>
<organism evidence="1 2">
    <name type="scientific">Neoarthrinium moseri</name>
    <dbReference type="NCBI Taxonomy" id="1658444"/>
    <lineage>
        <taxon>Eukaryota</taxon>
        <taxon>Fungi</taxon>
        <taxon>Dikarya</taxon>
        <taxon>Ascomycota</taxon>
        <taxon>Pezizomycotina</taxon>
        <taxon>Sordariomycetes</taxon>
        <taxon>Xylariomycetidae</taxon>
        <taxon>Amphisphaeriales</taxon>
        <taxon>Apiosporaceae</taxon>
        <taxon>Neoarthrinium</taxon>
    </lineage>
</organism>
<dbReference type="EMBL" id="JAFIMR010000063">
    <property type="protein sequence ID" value="KAI1852159.1"/>
    <property type="molecule type" value="Genomic_DNA"/>
</dbReference>
<name>A0A9P9W978_9PEZI</name>
<comment type="caution">
    <text evidence="1">The sequence shown here is derived from an EMBL/GenBank/DDBJ whole genome shotgun (WGS) entry which is preliminary data.</text>
</comment>
<keyword evidence="2" id="KW-1185">Reference proteome</keyword>
<dbReference type="OrthoDB" id="3229978at2759"/>
<sequence>MSRKKIEPASLINSVLRTFPQPENGFTPNGVYKEPKYTFTNSYDLYISGDNLAASPATEAKKHFDNMRKAGWTANWIDRDQKDHFVEVQHVVDLLAGGPLGQGQWLKASFQQYLHLAWYQNDRRNTWNIPTSLNIRKGKILLFQYIQSGQLTRITPPSGGTPLTDPFEAVQLNFLAEYLFCFNKDKSTPFLQLMELSVDMATCEDNDVTKLTRYVGKRIFDELVKAFLSWSASRGDERYDRRFFDQYYAQRSSKHLALETKDCIMEFTTADLVDGQ</sequence>